<accession>A0A923IEB1</accession>
<protein>
    <submittedName>
        <fullName evidence="1">DUF4177 domain-containing protein</fullName>
    </submittedName>
</protein>
<name>A0A923IEB1_9FIRM</name>
<evidence type="ECO:0000313" key="1">
    <source>
        <dbReference type="EMBL" id="MBC5581685.1"/>
    </source>
</evidence>
<organism evidence="1 2">
    <name type="scientific">Anaerofilum hominis</name>
    <dbReference type="NCBI Taxonomy" id="2763016"/>
    <lineage>
        <taxon>Bacteria</taxon>
        <taxon>Bacillati</taxon>
        <taxon>Bacillota</taxon>
        <taxon>Clostridia</taxon>
        <taxon>Eubacteriales</taxon>
        <taxon>Oscillospiraceae</taxon>
        <taxon>Anaerofilum</taxon>
    </lineage>
</organism>
<gene>
    <name evidence="1" type="ORF">H8S23_09215</name>
</gene>
<keyword evidence="2" id="KW-1185">Reference proteome</keyword>
<dbReference type="InterPro" id="IPR025234">
    <property type="entry name" value="YjzH-like"/>
</dbReference>
<dbReference type="EMBL" id="JACONZ010000003">
    <property type="protein sequence ID" value="MBC5581685.1"/>
    <property type="molecule type" value="Genomic_DNA"/>
</dbReference>
<sequence>MKVEFERINVDYGTGYSVFGGIKGGTEEHREILVRRARDGWHYAGFVPVTQRSTGYVEEIDLVFERE</sequence>
<evidence type="ECO:0000313" key="2">
    <source>
        <dbReference type="Proteomes" id="UP000659630"/>
    </source>
</evidence>
<dbReference type="RefSeq" id="WP_186888052.1">
    <property type="nucleotide sequence ID" value="NZ_JACONZ010000003.1"/>
</dbReference>
<dbReference type="Proteomes" id="UP000659630">
    <property type="component" value="Unassembled WGS sequence"/>
</dbReference>
<proteinExistence type="predicted"/>
<comment type="caution">
    <text evidence="1">The sequence shown here is derived from an EMBL/GenBank/DDBJ whole genome shotgun (WGS) entry which is preliminary data.</text>
</comment>
<reference evidence="1" key="1">
    <citation type="submission" date="2020-08" db="EMBL/GenBank/DDBJ databases">
        <title>Genome public.</title>
        <authorList>
            <person name="Liu C."/>
            <person name="Sun Q."/>
        </authorList>
    </citation>
    <scope>NUCLEOTIDE SEQUENCE</scope>
    <source>
        <strain evidence="1">BX8</strain>
    </source>
</reference>
<dbReference type="AlphaFoldDB" id="A0A923IEB1"/>
<dbReference type="Pfam" id="PF13783">
    <property type="entry name" value="DUF4177"/>
    <property type="match status" value="1"/>
</dbReference>